<dbReference type="Proteomes" id="UP000182373">
    <property type="component" value="Chromosome"/>
</dbReference>
<dbReference type="Pfam" id="PF14355">
    <property type="entry name" value="Abi_C"/>
    <property type="match status" value="1"/>
</dbReference>
<organism evidence="2 3">
    <name type="scientific">Granulibacter bethesdensis</name>
    <dbReference type="NCBI Taxonomy" id="364410"/>
    <lineage>
        <taxon>Bacteria</taxon>
        <taxon>Pseudomonadati</taxon>
        <taxon>Pseudomonadota</taxon>
        <taxon>Alphaproteobacteria</taxon>
        <taxon>Acetobacterales</taxon>
        <taxon>Acetobacteraceae</taxon>
        <taxon>Granulibacter</taxon>
    </lineage>
</organism>
<dbReference type="RefSeq" id="WP_072572497.1">
    <property type="nucleotide sequence ID" value="NZ_CP018191.1"/>
</dbReference>
<name>A0AAC9KCK3_9PROT</name>
<dbReference type="EMBL" id="CP018191">
    <property type="protein sequence ID" value="APH54472.1"/>
    <property type="molecule type" value="Genomic_DNA"/>
</dbReference>
<gene>
    <name evidence="2" type="ORF">GbCGDNIH9_8535</name>
</gene>
<evidence type="ECO:0000259" key="1">
    <source>
        <dbReference type="Pfam" id="PF14355"/>
    </source>
</evidence>
<sequence length="229" mass="25444">MAFLMQQMRRVCAEFADGTAGFVPHLQAVEDAAEKAPFTSAERAKALLEICCKTIAEERGLPRAKADLNDLVSDLIKQIPFAGLNHPDEKSIEDALTKLTRSVNASIGALAQLNNIEGLRHGGSANWETLAFHHGAMLLSLSDALCAFLYEAHRRTVRREPMRAYEDEAEFNVELDESHIGERGEIVVVGVPFRPSEILWTLNRSRYDETLQAWQQEASEANPNDAEVV</sequence>
<protein>
    <recommendedName>
        <fullName evidence="1">Abortive infection protein-like C-terminal domain-containing protein</fullName>
    </recommendedName>
</protein>
<feature type="domain" description="Abortive infection protein-like C-terminal" evidence="1">
    <location>
        <begin position="85"/>
        <end position="150"/>
    </location>
</feature>
<proteinExistence type="predicted"/>
<accession>A0AAC9KCK3</accession>
<evidence type="ECO:0000313" key="2">
    <source>
        <dbReference type="EMBL" id="APH54472.1"/>
    </source>
</evidence>
<evidence type="ECO:0000313" key="3">
    <source>
        <dbReference type="Proteomes" id="UP000182373"/>
    </source>
</evidence>
<reference evidence="3" key="1">
    <citation type="submission" date="2016-11" db="EMBL/GenBank/DDBJ databases">
        <title>Comparative genomic and phenotypic analysis of Granulibacter bethesdensis clinical isolates from patients with chronic granulomatous disease.</title>
        <authorList>
            <person name="Zarember K.A."/>
            <person name="Porcella S.F."/>
            <person name="Chu J."/>
            <person name="Ding L."/>
            <person name="Dahlstrom E."/>
            <person name="Barbian K."/>
            <person name="Martens C."/>
            <person name="Sykora L."/>
            <person name="Kramer S."/>
            <person name="Pettinato A.M."/>
            <person name="Hong H."/>
            <person name="Wald G."/>
            <person name="Berg L.J."/>
            <person name="Rogge L.S."/>
            <person name="Greenberg D.E."/>
            <person name="Falcone E.L."/>
            <person name="Neves J.F."/>
            <person name="Simoes M.J."/>
            <person name="Casal M."/>
            <person name="Rodriguez-Lopez F.C."/>
            <person name="Zelazny A."/>
            <person name="Gallin J.I."/>
            <person name="Holland S.M."/>
        </authorList>
    </citation>
    <scope>NUCLEOTIDE SEQUENCE [LARGE SCALE GENOMIC DNA]</scope>
    <source>
        <strain evidence="3">NIH9.1</strain>
    </source>
</reference>
<dbReference type="AlphaFoldDB" id="A0AAC9KCK3"/>
<dbReference type="InterPro" id="IPR026001">
    <property type="entry name" value="Abi-like_C"/>
</dbReference>